<feature type="transmembrane region" description="Helical" evidence="2">
    <location>
        <begin position="421"/>
        <end position="439"/>
    </location>
</feature>
<dbReference type="Pfam" id="PF06772">
    <property type="entry name" value="LtrA"/>
    <property type="match status" value="1"/>
</dbReference>
<feature type="compositionally biased region" description="Polar residues" evidence="1">
    <location>
        <begin position="42"/>
        <end position="56"/>
    </location>
</feature>
<protein>
    <recommendedName>
        <fullName evidence="5">Low temperature requirement protein A</fullName>
    </recommendedName>
</protein>
<organism evidence="3 4">
    <name type="scientific">Deinococcus seoulensis</name>
    <dbReference type="NCBI Taxonomy" id="1837379"/>
    <lineage>
        <taxon>Bacteria</taxon>
        <taxon>Thermotogati</taxon>
        <taxon>Deinococcota</taxon>
        <taxon>Deinococci</taxon>
        <taxon>Deinococcales</taxon>
        <taxon>Deinococcaceae</taxon>
        <taxon>Deinococcus</taxon>
    </lineage>
</organism>
<sequence>MTSGNHDTQAGGDAQAGVSGPVPPIGAPPEPDAGAEDGASPANPTSGDSGNGAQSEPTQRVTWLELFYDLIFVVAFDQLALRLGDARSPENLLVFGLTFTAVWWAWANNTLFAARYGNERRTYRMVTLAQLLTMTLLAMTLRGDLSDTGVWFALAYGVNHLLQAGLYLRASRTVTADQMPPGAGDTGDAGVEGRALFARRMAGTFALAAAVWVASAFLPGGSAAQLLAWLAALLIDGLRVPLVRSGERHAPPHADHLPERVGLLQIIALGAIVTEIVTGGRQQALTPAALLPAMGGVLTVVALWQLYFSQARTLPLLETRRAGQVRHLLAWLYAHLPFTVSVVMLGVGLGHTLGSADPAEDAAYQKLLTFPLAGAFLSLAFLRLNALRITRRTRRDRSLLTLLLGGVLAATLAVPDLDTPRLLLLVTALSVAVAGVVSTDPATRRLNVIEEHVIEEHVIEEQSLDADPEDGPPDPTR</sequence>
<evidence type="ECO:0000313" key="4">
    <source>
        <dbReference type="Proteomes" id="UP000634308"/>
    </source>
</evidence>
<evidence type="ECO:0008006" key="5">
    <source>
        <dbReference type="Google" id="ProtNLM"/>
    </source>
</evidence>
<dbReference type="PANTHER" id="PTHR36840:SF1">
    <property type="entry name" value="BLL5714 PROTEIN"/>
    <property type="match status" value="1"/>
</dbReference>
<keyword evidence="2" id="KW-0812">Transmembrane</keyword>
<dbReference type="PANTHER" id="PTHR36840">
    <property type="entry name" value="BLL5714 PROTEIN"/>
    <property type="match status" value="1"/>
</dbReference>
<evidence type="ECO:0000256" key="1">
    <source>
        <dbReference type="SAM" id="MobiDB-lite"/>
    </source>
</evidence>
<feature type="transmembrane region" description="Helical" evidence="2">
    <location>
        <begin position="284"/>
        <end position="307"/>
    </location>
</feature>
<reference evidence="4" key="1">
    <citation type="journal article" date="2019" name="Int. J. Syst. Evol. Microbiol.">
        <title>The Global Catalogue of Microorganisms (GCM) 10K type strain sequencing project: providing services to taxonomists for standard genome sequencing and annotation.</title>
        <authorList>
            <consortium name="The Broad Institute Genomics Platform"/>
            <consortium name="The Broad Institute Genome Sequencing Center for Infectious Disease"/>
            <person name="Wu L."/>
            <person name="Ma J."/>
        </authorList>
    </citation>
    <scope>NUCLEOTIDE SEQUENCE [LARGE SCALE GENOMIC DNA]</scope>
    <source>
        <strain evidence="4">JCM 31404</strain>
    </source>
</reference>
<keyword evidence="4" id="KW-1185">Reference proteome</keyword>
<feature type="transmembrane region" description="Helical" evidence="2">
    <location>
        <begin position="398"/>
        <end position="415"/>
    </location>
</feature>
<feature type="region of interest" description="Disordered" evidence="1">
    <location>
        <begin position="1"/>
        <end position="56"/>
    </location>
</feature>
<dbReference type="InterPro" id="IPR010640">
    <property type="entry name" value="Low_temperature_requirement_A"/>
</dbReference>
<feature type="transmembrane region" description="Helical" evidence="2">
    <location>
        <begin position="125"/>
        <end position="143"/>
    </location>
</feature>
<evidence type="ECO:0000313" key="3">
    <source>
        <dbReference type="EMBL" id="GGR47881.1"/>
    </source>
</evidence>
<feature type="transmembrane region" description="Helical" evidence="2">
    <location>
        <begin position="92"/>
        <end position="113"/>
    </location>
</feature>
<dbReference type="EMBL" id="BMQM01000002">
    <property type="protein sequence ID" value="GGR47881.1"/>
    <property type="molecule type" value="Genomic_DNA"/>
</dbReference>
<dbReference type="RefSeq" id="WP_229777581.1">
    <property type="nucleotide sequence ID" value="NZ_BMQM01000002.1"/>
</dbReference>
<dbReference type="Proteomes" id="UP000634308">
    <property type="component" value="Unassembled WGS sequence"/>
</dbReference>
<comment type="caution">
    <text evidence="3">The sequence shown here is derived from an EMBL/GenBank/DDBJ whole genome shotgun (WGS) entry which is preliminary data.</text>
</comment>
<accession>A0ABQ2RQF6</accession>
<keyword evidence="2" id="KW-0472">Membrane</keyword>
<feature type="transmembrane region" description="Helical" evidence="2">
    <location>
        <begin position="328"/>
        <end position="347"/>
    </location>
</feature>
<keyword evidence="2" id="KW-1133">Transmembrane helix</keyword>
<feature type="transmembrane region" description="Helical" evidence="2">
    <location>
        <begin position="367"/>
        <end position="386"/>
    </location>
</feature>
<evidence type="ECO:0000256" key="2">
    <source>
        <dbReference type="SAM" id="Phobius"/>
    </source>
</evidence>
<gene>
    <name evidence="3" type="ORF">GCM10008959_06350</name>
</gene>
<feature type="transmembrane region" description="Helical" evidence="2">
    <location>
        <begin position="201"/>
        <end position="218"/>
    </location>
</feature>
<feature type="compositionally biased region" description="Pro residues" evidence="1">
    <location>
        <begin position="21"/>
        <end position="31"/>
    </location>
</feature>
<feature type="transmembrane region" description="Helical" evidence="2">
    <location>
        <begin position="149"/>
        <end position="168"/>
    </location>
</feature>
<name>A0ABQ2RQF6_9DEIO</name>
<proteinExistence type="predicted"/>